<dbReference type="InterPro" id="IPR013249">
    <property type="entry name" value="RNA_pol_sigma70_r4_t2"/>
</dbReference>
<evidence type="ECO:0000259" key="7">
    <source>
        <dbReference type="Pfam" id="PF08281"/>
    </source>
</evidence>
<dbReference type="Pfam" id="PF04542">
    <property type="entry name" value="Sigma70_r2"/>
    <property type="match status" value="1"/>
</dbReference>
<organism evidence="8 9">
    <name type="scientific">Solirubrobacter pauli</name>
    <dbReference type="NCBI Taxonomy" id="166793"/>
    <lineage>
        <taxon>Bacteria</taxon>
        <taxon>Bacillati</taxon>
        <taxon>Actinomycetota</taxon>
        <taxon>Thermoleophilia</taxon>
        <taxon>Solirubrobacterales</taxon>
        <taxon>Solirubrobacteraceae</taxon>
        <taxon>Solirubrobacter</taxon>
    </lineage>
</organism>
<dbReference type="Gene3D" id="1.10.1740.10">
    <property type="match status" value="1"/>
</dbReference>
<dbReference type="GO" id="GO:0016987">
    <property type="term" value="F:sigma factor activity"/>
    <property type="evidence" value="ECO:0007669"/>
    <property type="project" value="UniProtKB-KW"/>
</dbReference>
<keyword evidence="9" id="KW-1185">Reference proteome</keyword>
<keyword evidence="3" id="KW-0731">Sigma factor</keyword>
<dbReference type="PANTHER" id="PTHR43133">
    <property type="entry name" value="RNA POLYMERASE ECF-TYPE SIGMA FACTO"/>
    <property type="match status" value="1"/>
</dbReference>
<evidence type="ECO:0000256" key="1">
    <source>
        <dbReference type="ARBA" id="ARBA00010641"/>
    </source>
</evidence>
<reference evidence="8 9" key="1">
    <citation type="submission" date="2018-10" db="EMBL/GenBank/DDBJ databases">
        <title>Genomic Encyclopedia of Archaeal and Bacterial Type Strains, Phase II (KMG-II): from individual species to whole genera.</title>
        <authorList>
            <person name="Goeker M."/>
        </authorList>
    </citation>
    <scope>NUCLEOTIDE SEQUENCE [LARGE SCALE GENOMIC DNA]</scope>
    <source>
        <strain evidence="8 9">DSM 14954</strain>
    </source>
</reference>
<sequence>MIDRAIGGTVDSVLLNPEIAAEHRPRLVDVATAICGSRQLAEDLVQETYARVLAKPRSLTEGAVFPYLVRALRNVAKDHWRAEQRRPTVIGDLDPEDPALRHDRDPQADVIAAEVYAHVERLPLEFRRVVKAVDMLGLSYAQAACTLRIPQGTVMSRLSRGRRQLVCAMS</sequence>
<gene>
    <name evidence="8" type="ORF">C8N24_0462</name>
</gene>
<evidence type="ECO:0000259" key="6">
    <source>
        <dbReference type="Pfam" id="PF04542"/>
    </source>
</evidence>
<dbReference type="AlphaFoldDB" id="A0A660L808"/>
<dbReference type="InterPro" id="IPR013325">
    <property type="entry name" value="RNA_pol_sigma_r2"/>
</dbReference>
<keyword evidence="4" id="KW-0238">DNA-binding</keyword>
<dbReference type="InterPro" id="IPR014284">
    <property type="entry name" value="RNA_pol_sigma-70_dom"/>
</dbReference>
<evidence type="ECO:0000256" key="4">
    <source>
        <dbReference type="ARBA" id="ARBA00023125"/>
    </source>
</evidence>
<dbReference type="Proteomes" id="UP000278962">
    <property type="component" value="Unassembled WGS sequence"/>
</dbReference>
<dbReference type="InterPro" id="IPR013324">
    <property type="entry name" value="RNA_pol_sigma_r3/r4-like"/>
</dbReference>
<keyword evidence="5" id="KW-0804">Transcription</keyword>
<accession>A0A660L808</accession>
<dbReference type="RefSeq" id="WP_121247575.1">
    <property type="nucleotide sequence ID" value="NZ_RBIL01000001.1"/>
</dbReference>
<evidence type="ECO:0000313" key="8">
    <source>
        <dbReference type="EMBL" id="RKQ90649.1"/>
    </source>
</evidence>
<dbReference type="SUPFAM" id="SSF88946">
    <property type="entry name" value="Sigma2 domain of RNA polymerase sigma factors"/>
    <property type="match status" value="1"/>
</dbReference>
<keyword evidence="2" id="KW-0805">Transcription regulation</keyword>
<evidence type="ECO:0000313" key="9">
    <source>
        <dbReference type="Proteomes" id="UP000278962"/>
    </source>
</evidence>
<name>A0A660L808_9ACTN</name>
<evidence type="ECO:0000256" key="5">
    <source>
        <dbReference type="ARBA" id="ARBA00023163"/>
    </source>
</evidence>
<dbReference type="PANTHER" id="PTHR43133:SF8">
    <property type="entry name" value="RNA POLYMERASE SIGMA FACTOR HI_1459-RELATED"/>
    <property type="match status" value="1"/>
</dbReference>
<dbReference type="InterPro" id="IPR036388">
    <property type="entry name" value="WH-like_DNA-bd_sf"/>
</dbReference>
<dbReference type="Pfam" id="PF08281">
    <property type="entry name" value="Sigma70_r4_2"/>
    <property type="match status" value="1"/>
</dbReference>
<dbReference type="SUPFAM" id="SSF88659">
    <property type="entry name" value="Sigma3 and sigma4 domains of RNA polymerase sigma factors"/>
    <property type="match status" value="1"/>
</dbReference>
<dbReference type="GO" id="GO:0003677">
    <property type="term" value="F:DNA binding"/>
    <property type="evidence" value="ECO:0007669"/>
    <property type="project" value="UniProtKB-KW"/>
</dbReference>
<dbReference type="OrthoDB" id="9803470at2"/>
<feature type="domain" description="RNA polymerase sigma factor 70 region 4 type 2" evidence="7">
    <location>
        <begin position="118"/>
        <end position="165"/>
    </location>
</feature>
<proteinExistence type="inferred from homology"/>
<dbReference type="EMBL" id="RBIL01000001">
    <property type="protein sequence ID" value="RKQ90649.1"/>
    <property type="molecule type" value="Genomic_DNA"/>
</dbReference>
<dbReference type="InterPro" id="IPR007627">
    <property type="entry name" value="RNA_pol_sigma70_r2"/>
</dbReference>
<evidence type="ECO:0000256" key="2">
    <source>
        <dbReference type="ARBA" id="ARBA00023015"/>
    </source>
</evidence>
<comment type="caution">
    <text evidence="8">The sequence shown here is derived from an EMBL/GenBank/DDBJ whole genome shotgun (WGS) entry which is preliminary data.</text>
</comment>
<dbReference type="Gene3D" id="1.10.10.10">
    <property type="entry name" value="Winged helix-like DNA-binding domain superfamily/Winged helix DNA-binding domain"/>
    <property type="match status" value="1"/>
</dbReference>
<dbReference type="InterPro" id="IPR039425">
    <property type="entry name" value="RNA_pol_sigma-70-like"/>
</dbReference>
<evidence type="ECO:0000256" key="3">
    <source>
        <dbReference type="ARBA" id="ARBA00023082"/>
    </source>
</evidence>
<dbReference type="GO" id="GO:0006352">
    <property type="term" value="P:DNA-templated transcription initiation"/>
    <property type="evidence" value="ECO:0007669"/>
    <property type="project" value="InterPro"/>
</dbReference>
<comment type="similarity">
    <text evidence="1">Belongs to the sigma-70 factor family. ECF subfamily.</text>
</comment>
<feature type="domain" description="RNA polymerase sigma-70 region 2" evidence="6">
    <location>
        <begin position="21"/>
        <end position="86"/>
    </location>
</feature>
<protein>
    <submittedName>
        <fullName evidence="8">RNA polymerase sigma-70 factor (ECF subfamily)</fullName>
    </submittedName>
</protein>
<dbReference type="NCBIfam" id="TIGR02937">
    <property type="entry name" value="sigma70-ECF"/>
    <property type="match status" value="1"/>
</dbReference>